<keyword evidence="3 4" id="KW-0732">Signal</keyword>
<comment type="caution">
    <text evidence="5">The sequence shown here is derived from an EMBL/GenBank/DDBJ whole genome shotgun (WGS) entry which is preliminary data.</text>
</comment>
<dbReference type="InterPro" id="IPR038404">
    <property type="entry name" value="TRAP_DctP_sf"/>
</dbReference>
<sequence length="346" mass="39369">MLRNSKIVTLFIPMFMVCVLFGAMSSTDAHAKAKWRIKVATLAPKSVGWAKNIRKIMHPAIKKATNGNVKLKWYWGGVMGDDKDYIDKMKIGQIDGAAFSGQGTVIACPEMAVLELPFLFRNYAEVDHIRDSMRATFDKISAKNGYKLIIWSDQDFDQIYSIKYEMNKLTDFQNARIITWYGTLEQTVLETLGASPIPVGVPEIVSSMRQGIADTVIAPSIAVVGFQMYTIIKYVNPMNIRYSPACCFVRLDFWKKIPKEYQQKLDGVRNNEAVTFREKCREDSKKAYDAMIKYGMKESNLTGEQLNLIQKKCETVWDSLAGRLYSKALLQEVKDRLAEFRAKQGQ</sequence>
<dbReference type="PANTHER" id="PTHR33376">
    <property type="match status" value="1"/>
</dbReference>
<gene>
    <name evidence="5" type="ORF">OMM_04953</name>
</gene>
<dbReference type="Gene3D" id="3.40.190.170">
    <property type="entry name" value="Bacterial extracellular solute-binding protein, family 7"/>
    <property type="match status" value="1"/>
</dbReference>
<proteinExistence type="inferred from homology"/>
<evidence type="ECO:0000256" key="3">
    <source>
        <dbReference type="ARBA" id="ARBA00022729"/>
    </source>
</evidence>
<name>A0A1V1NZ01_9BACT</name>
<dbReference type="EMBL" id="ATBP01001217">
    <property type="protein sequence ID" value="ETR67778.1"/>
    <property type="molecule type" value="Genomic_DNA"/>
</dbReference>
<accession>A0A1V1NZ01</accession>
<protein>
    <submittedName>
        <fullName evidence="5">TRAP dicarboxylate transporter subunit DctP</fullName>
    </submittedName>
</protein>
<feature type="chain" id="PRO_5010737605" evidence="4">
    <location>
        <begin position="32"/>
        <end position="346"/>
    </location>
</feature>
<dbReference type="Pfam" id="PF03480">
    <property type="entry name" value="DctP"/>
    <property type="match status" value="1"/>
</dbReference>
<evidence type="ECO:0000256" key="2">
    <source>
        <dbReference type="ARBA" id="ARBA00022448"/>
    </source>
</evidence>
<evidence type="ECO:0000256" key="1">
    <source>
        <dbReference type="ARBA" id="ARBA00009023"/>
    </source>
</evidence>
<dbReference type="InterPro" id="IPR018389">
    <property type="entry name" value="DctP_fam"/>
</dbReference>
<keyword evidence="2" id="KW-0813">Transport</keyword>
<comment type="similarity">
    <text evidence="1">Belongs to the bacterial solute-binding protein 7 family.</text>
</comment>
<evidence type="ECO:0000313" key="6">
    <source>
        <dbReference type="Proteomes" id="UP000189670"/>
    </source>
</evidence>
<organism evidence="5 6">
    <name type="scientific">Candidatus Magnetoglobus multicellularis str. Araruama</name>
    <dbReference type="NCBI Taxonomy" id="890399"/>
    <lineage>
        <taxon>Bacteria</taxon>
        <taxon>Pseudomonadati</taxon>
        <taxon>Thermodesulfobacteriota</taxon>
        <taxon>Desulfobacteria</taxon>
        <taxon>Desulfobacterales</taxon>
        <taxon>Desulfobacteraceae</taxon>
        <taxon>Candidatus Magnetoglobus</taxon>
    </lineage>
</organism>
<dbReference type="CDD" id="cd13670">
    <property type="entry name" value="PBP2_TRAP_Tp0957_like"/>
    <property type="match status" value="1"/>
</dbReference>
<evidence type="ECO:0000313" key="5">
    <source>
        <dbReference type="EMBL" id="ETR67778.1"/>
    </source>
</evidence>
<dbReference type="PANTHER" id="PTHR33376:SF7">
    <property type="entry name" value="C4-DICARBOXYLATE-BINDING PROTEIN DCTB"/>
    <property type="match status" value="1"/>
</dbReference>
<evidence type="ECO:0000256" key="4">
    <source>
        <dbReference type="SAM" id="SignalP"/>
    </source>
</evidence>
<dbReference type="GO" id="GO:0055085">
    <property type="term" value="P:transmembrane transport"/>
    <property type="evidence" value="ECO:0007669"/>
    <property type="project" value="InterPro"/>
</dbReference>
<dbReference type="Proteomes" id="UP000189670">
    <property type="component" value="Unassembled WGS sequence"/>
</dbReference>
<dbReference type="NCBIfam" id="NF037995">
    <property type="entry name" value="TRAP_S1"/>
    <property type="match status" value="1"/>
</dbReference>
<reference evidence="6" key="1">
    <citation type="submission" date="2012-11" db="EMBL/GenBank/DDBJ databases">
        <authorList>
            <person name="Lucero-Rivera Y.E."/>
            <person name="Tovar-Ramirez D."/>
        </authorList>
    </citation>
    <scope>NUCLEOTIDE SEQUENCE [LARGE SCALE GENOMIC DNA]</scope>
    <source>
        <strain evidence="6">Araruama</strain>
    </source>
</reference>
<feature type="signal peptide" evidence="4">
    <location>
        <begin position="1"/>
        <end position="31"/>
    </location>
</feature>
<dbReference type="AlphaFoldDB" id="A0A1V1NZ01"/>